<keyword evidence="7" id="KW-1185">Reference proteome</keyword>
<dbReference type="SUPFAM" id="SSF46785">
    <property type="entry name" value="Winged helix' DNA-binding domain"/>
    <property type="match status" value="1"/>
</dbReference>
<comment type="caution">
    <text evidence="6">The sequence shown here is derived from an EMBL/GenBank/DDBJ whole genome shotgun (WGS) entry which is preliminary data.</text>
</comment>
<dbReference type="SMART" id="SM00100">
    <property type="entry name" value="cNMP"/>
    <property type="match status" value="1"/>
</dbReference>
<dbReference type="Pfam" id="PF13545">
    <property type="entry name" value="HTH_Crp_2"/>
    <property type="match status" value="1"/>
</dbReference>
<evidence type="ECO:0000313" key="6">
    <source>
        <dbReference type="EMBL" id="RIH86837.1"/>
    </source>
</evidence>
<accession>A0A399EQB0</accession>
<feature type="domain" description="Cyclic nucleotide-binding" evidence="4">
    <location>
        <begin position="16"/>
        <end position="138"/>
    </location>
</feature>
<dbReference type="CDD" id="cd00038">
    <property type="entry name" value="CAP_ED"/>
    <property type="match status" value="1"/>
</dbReference>
<dbReference type="InterPro" id="IPR012318">
    <property type="entry name" value="HTH_CRP"/>
</dbReference>
<dbReference type="Proteomes" id="UP000265800">
    <property type="component" value="Unassembled WGS sequence"/>
</dbReference>
<dbReference type="PANTHER" id="PTHR24567">
    <property type="entry name" value="CRP FAMILY TRANSCRIPTIONAL REGULATORY PROTEIN"/>
    <property type="match status" value="1"/>
</dbReference>
<dbReference type="SUPFAM" id="SSF51206">
    <property type="entry name" value="cAMP-binding domain-like"/>
    <property type="match status" value="1"/>
</dbReference>
<organism evidence="6 7">
    <name type="scientific">Meiothermus luteus</name>
    <dbReference type="NCBI Taxonomy" id="2026184"/>
    <lineage>
        <taxon>Bacteria</taxon>
        <taxon>Thermotogati</taxon>
        <taxon>Deinococcota</taxon>
        <taxon>Deinococci</taxon>
        <taxon>Thermales</taxon>
        <taxon>Thermaceae</taxon>
        <taxon>Meiothermus</taxon>
    </lineage>
</organism>
<evidence type="ECO:0000313" key="7">
    <source>
        <dbReference type="Proteomes" id="UP000265800"/>
    </source>
</evidence>
<gene>
    <name evidence="6" type="primary">crp</name>
    <name evidence="6" type="ORF">Mlute_01154</name>
</gene>
<dbReference type="InterPro" id="IPR050397">
    <property type="entry name" value="Env_Response_Regulators"/>
</dbReference>
<evidence type="ECO:0000259" key="4">
    <source>
        <dbReference type="PROSITE" id="PS50042"/>
    </source>
</evidence>
<dbReference type="GO" id="GO:0005829">
    <property type="term" value="C:cytosol"/>
    <property type="evidence" value="ECO:0007669"/>
    <property type="project" value="TreeGrafter"/>
</dbReference>
<dbReference type="InterPro" id="IPR014710">
    <property type="entry name" value="RmlC-like_jellyroll"/>
</dbReference>
<feature type="domain" description="HTH crp-type" evidence="5">
    <location>
        <begin position="152"/>
        <end position="218"/>
    </location>
</feature>
<evidence type="ECO:0000259" key="5">
    <source>
        <dbReference type="PROSITE" id="PS51063"/>
    </source>
</evidence>
<evidence type="ECO:0000256" key="3">
    <source>
        <dbReference type="ARBA" id="ARBA00023163"/>
    </source>
</evidence>
<keyword evidence="2" id="KW-0238">DNA-binding</keyword>
<evidence type="ECO:0000256" key="1">
    <source>
        <dbReference type="ARBA" id="ARBA00023015"/>
    </source>
</evidence>
<reference evidence="6 7" key="1">
    <citation type="submission" date="2018-08" db="EMBL/GenBank/DDBJ databases">
        <title>Meiothermus luteus KCTC 52599 genome sequencing project.</title>
        <authorList>
            <person name="Da Costa M.S."/>
            <person name="Albuquerque L."/>
            <person name="Raposo P."/>
            <person name="Froufe H.J.C."/>
            <person name="Barroso C.S."/>
            <person name="Egas C."/>
        </authorList>
    </citation>
    <scope>NUCLEOTIDE SEQUENCE [LARGE SCALE GENOMIC DNA]</scope>
    <source>
        <strain evidence="6 7">KCTC 52599</strain>
    </source>
</reference>
<keyword evidence="1" id="KW-0805">Transcription regulation</keyword>
<dbReference type="PROSITE" id="PS50042">
    <property type="entry name" value="CNMP_BINDING_3"/>
    <property type="match status" value="1"/>
</dbReference>
<dbReference type="InterPro" id="IPR018490">
    <property type="entry name" value="cNMP-bd_dom_sf"/>
</dbReference>
<dbReference type="AlphaFoldDB" id="A0A399EQB0"/>
<name>A0A399EQB0_9DEIN</name>
<dbReference type="InterPro" id="IPR000595">
    <property type="entry name" value="cNMP-bd_dom"/>
</dbReference>
<evidence type="ECO:0000256" key="2">
    <source>
        <dbReference type="ARBA" id="ARBA00023125"/>
    </source>
</evidence>
<dbReference type="PANTHER" id="PTHR24567:SF74">
    <property type="entry name" value="HTH-TYPE TRANSCRIPTIONAL REGULATOR ARCR"/>
    <property type="match status" value="1"/>
</dbReference>
<keyword evidence="3" id="KW-0804">Transcription</keyword>
<dbReference type="EMBL" id="QWKZ01000028">
    <property type="protein sequence ID" value="RIH86837.1"/>
    <property type="molecule type" value="Genomic_DNA"/>
</dbReference>
<dbReference type="RefSeq" id="WP_119359814.1">
    <property type="nucleotide sequence ID" value="NZ_QWKZ01000028.1"/>
</dbReference>
<dbReference type="OrthoDB" id="9798104at2"/>
<dbReference type="InterPro" id="IPR036390">
    <property type="entry name" value="WH_DNA-bd_sf"/>
</dbReference>
<dbReference type="GO" id="GO:0003677">
    <property type="term" value="F:DNA binding"/>
    <property type="evidence" value="ECO:0007669"/>
    <property type="project" value="UniProtKB-KW"/>
</dbReference>
<dbReference type="GO" id="GO:0003700">
    <property type="term" value="F:DNA-binding transcription factor activity"/>
    <property type="evidence" value="ECO:0007669"/>
    <property type="project" value="TreeGrafter"/>
</dbReference>
<dbReference type="InterPro" id="IPR036388">
    <property type="entry name" value="WH-like_DNA-bd_sf"/>
</dbReference>
<dbReference type="PROSITE" id="PS51063">
    <property type="entry name" value="HTH_CRP_2"/>
    <property type="match status" value="1"/>
</dbReference>
<protein>
    <submittedName>
        <fullName evidence="6">CRP-like cAMP-activated global transcriptional regulator</fullName>
    </submittedName>
</protein>
<dbReference type="Gene3D" id="1.10.10.10">
    <property type="entry name" value="Winged helix-like DNA-binding domain superfamily/Winged helix DNA-binding domain"/>
    <property type="match status" value="1"/>
</dbReference>
<sequence length="226" mass="24826">MTHSPQIQEILAQSPLFQGLEPADLEALAAVAGLRSLPKGETLFLEGDPARTLFIVARGLIKVYKMDPQGRRQVVLHLDGPYHAVAAVAVFLEKPRYPACAEALEDSLLLAIPTEAFHGLLETRPALSRALIRFLARRQGQLVHLLDRLVFHEVAARLAEYLLGRLEAEGQGFGLPTNPELAALLGTVPEAVSRKLGELFRQGLIRLAERRVWIDDPAALREVAEA</sequence>
<proteinExistence type="predicted"/>
<dbReference type="Gene3D" id="2.60.120.10">
    <property type="entry name" value="Jelly Rolls"/>
    <property type="match status" value="1"/>
</dbReference>
<dbReference type="Pfam" id="PF00027">
    <property type="entry name" value="cNMP_binding"/>
    <property type="match status" value="1"/>
</dbReference>